<sequence>EEVAPCEGAEALAQGAQGSCGCPIPGSVQAQIGHRGLEQPAPVEGVLARGTGWNWSLPTRTILRGWTPICRWRQAAALPPAEVCGPVSTGHGPAARPQRRGSCPARGGRPAPQALPPVTPAPKHSPSPATRTSRCRGPSHRSAPAANGHRAPPNLRPAPRNRFPGATRNWRWPRRVRAGRGAAPGAMFVTVAALAKSKSKYILVRMKSAAETGYCFNVRRPRLQQKLVLYKYDPIGKSWGKKSACFVQASRAVWGKRFECSRIFPI</sequence>
<reference evidence="5" key="2">
    <citation type="submission" date="2025-09" db="UniProtKB">
        <authorList>
            <consortium name="Ensembl"/>
        </authorList>
    </citation>
    <scope>IDENTIFICATION</scope>
</reference>
<feature type="region of interest" description="Disordered" evidence="4">
    <location>
        <begin position="82"/>
        <end position="167"/>
    </location>
</feature>
<dbReference type="Gene3D" id="2.20.28.120">
    <property type="entry name" value="Ribosomal protein L33"/>
    <property type="match status" value="1"/>
</dbReference>
<evidence type="ECO:0008006" key="7">
    <source>
        <dbReference type="Google" id="ProtNLM"/>
    </source>
</evidence>
<dbReference type="PANTHER" id="PTHR47037">
    <property type="entry name" value="39S RIBOSOMAL PROTEIN L33, MITOCHONDRIAL"/>
    <property type="match status" value="1"/>
</dbReference>
<accession>A0A8B9GHE0</accession>
<evidence type="ECO:0000256" key="3">
    <source>
        <dbReference type="ARBA" id="ARBA00023274"/>
    </source>
</evidence>
<dbReference type="PANTHER" id="PTHR47037:SF1">
    <property type="entry name" value="LARGE RIBOSOMAL SUBUNIT PROTEIN BL33M"/>
    <property type="match status" value="1"/>
</dbReference>
<dbReference type="AlphaFoldDB" id="A0A8B9GHE0"/>
<dbReference type="GO" id="GO:0005840">
    <property type="term" value="C:ribosome"/>
    <property type="evidence" value="ECO:0007669"/>
    <property type="project" value="UniProtKB-KW"/>
</dbReference>
<keyword evidence="3" id="KW-0687">Ribonucleoprotein</keyword>
<dbReference type="GO" id="GO:1990904">
    <property type="term" value="C:ribonucleoprotein complex"/>
    <property type="evidence" value="ECO:0007669"/>
    <property type="project" value="UniProtKB-KW"/>
</dbReference>
<feature type="compositionally biased region" description="Low complexity" evidence="4">
    <location>
        <begin position="150"/>
        <end position="167"/>
    </location>
</feature>
<protein>
    <recommendedName>
        <fullName evidence="7">39S ribosomal protein L33, mitochondrial</fullName>
    </recommendedName>
</protein>
<evidence type="ECO:0000256" key="1">
    <source>
        <dbReference type="ARBA" id="ARBA00007596"/>
    </source>
</evidence>
<dbReference type="InterPro" id="IPR052008">
    <property type="entry name" value="Mitoribosomal_protein_bL33"/>
</dbReference>
<proteinExistence type="inferred from homology"/>
<feature type="compositionally biased region" description="Pro residues" evidence="4">
    <location>
        <begin position="113"/>
        <end position="125"/>
    </location>
</feature>
<dbReference type="Proteomes" id="UP000694522">
    <property type="component" value="Unplaced"/>
</dbReference>
<dbReference type="GO" id="GO:0005739">
    <property type="term" value="C:mitochondrion"/>
    <property type="evidence" value="ECO:0007669"/>
    <property type="project" value="TreeGrafter"/>
</dbReference>
<dbReference type="Ensembl" id="ENSACOT00000025031.1">
    <property type="protein sequence ID" value="ENSACOP00000024199.1"/>
    <property type="gene ID" value="ENSACOG00000016288.1"/>
</dbReference>
<evidence type="ECO:0000256" key="2">
    <source>
        <dbReference type="ARBA" id="ARBA00022980"/>
    </source>
</evidence>
<evidence type="ECO:0000313" key="5">
    <source>
        <dbReference type="Ensembl" id="ENSACOP00000024199.1"/>
    </source>
</evidence>
<evidence type="ECO:0000313" key="6">
    <source>
        <dbReference type="Proteomes" id="UP000694522"/>
    </source>
</evidence>
<name>A0A8B9GHE0_9PSIT</name>
<keyword evidence="6" id="KW-1185">Reference proteome</keyword>
<organism evidence="5 6">
    <name type="scientific">Amazona collaria</name>
    <name type="common">yellow-billed parrot</name>
    <dbReference type="NCBI Taxonomy" id="241587"/>
    <lineage>
        <taxon>Eukaryota</taxon>
        <taxon>Metazoa</taxon>
        <taxon>Chordata</taxon>
        <taxon>Craniata</taxon>
        <taxon>Vertebrata</taxon>
        <taxon>Euteleostomi</taxon>
        <taxon>Archelosauria</taxon>
        <taxon>Archosauria</taxon>
        <taxon>Dinosauria</taxon>
        <taxon>Saurischia</taxon>
        <taxon>Theropoda</taxon>
        <taxon>Coelurosauria</taxon>
        <taxon>Aves</taxon>
        <taxon>Neognathae</taxon>
        <taxon>Neoaves</taxon>
        <taxon>Telluraves</taxon>
        <taxon>Australaves</taxon>
        <taxon>Psittaciformes</taxon>
        <taxon>Psittacidae</taxon>
        <taxon>Amazona</taxon>
    </lineage>
</organism>
<comment type="similarity">
    <text evidence="1">Belongs to the bacterial ribosomal protein bL33 family.</text>
</comment>
<reference evidence="5" key="1">
    <citation type="submission" date="2025-08" db="UniProtKB">
        <authorList>
            <consortium name="Ensembl"/>
        </authorList>
    </citation>
    <scope>IDENTIFICATION</scope>
</reference>
<keyword evidence="2" id="KW-0689">Ribosomal protein</keyword>
<evidence type="ECO:0000256" key="4">
    <source>
        <dbReference type="SAM" id="MobiDB-lite"/>
    </source>
</evidence>
<dbReference type="InterPro" id="IPR038584">
    <property type="entry name" value="Ribosomal_bL33_sf"/>
</dbReference>